<organism evidence="2 3">
    <name type="scientific">Mycobacterium aquaticum</name>
    <dbReference type="NCBI Taxonomy" id="1927124"/>
    <lineage>
        <taxon>Bacteria</taxon>
        <taxon>Bacillati</taxon>
        <taxon>Actinomycetota</taxon>
        <taxon>Actinomycetes</taxon>
        <taxon>Mycobacteriales</taxon>
        <taxon>Mycobacteriaceae</taxon>
        <taxon>Mycobacterium</taxon>
    </lineage>
</organism>
<keyword evidence="1" id="KW-0472">Membrane</keyword>
<evidence type="ECO:0000256" key="1">
    <source>
        <dbReference type="SAM" id="Phobius"/>
    </source>
</evidence>
<proteinExistence type="predicted"/>
<gene>
    <name evidence="2" type="ORF">BST13_35125</name>
</gene>
<name>A0A1X0A0I5_9MYCO</name>
<keyword evidence="1" id="KW-0812">Transmembrane</keyword>
<accession>A0A1X0A0I5</accession>
<keyword evidence="3" id="KW-1185">Reference proteome</keyword>
<keyword evidence="1" id="KW-1133">Transmembrane helix</keyword>
<dbReference type="RefSeq" id="WP_083170467.1">
    <property type="nucleotide sequence ID" value="NZ_MVHF01000062.1"/>
</dbReference>
<feature type="transmembrane region" description="Helical" evidence="1">
    <location>
        <begin position="26"/>
        <end position="51"/>
    </location>
</feature>
<protein>
    <submittedName>
        <fullName evidence="2">Uncharacterized protein</fullName>
    </submittedName>
</protein>
<evidence type="ECO:0000313" key="3">
    <source>
        <dbReference type="Proteomes" id="UP000192448"/>
    </source>
</evidence>
<dbReference type="STRING" id="1927124.BST13_35125"/>
<reference evidence="2 3" key="1">
    <citation type="submission" date="2017-02" db="EMBL/GenBank/DDBJ databases">
        <title>The new phylogeny of genus Mycobacterium.</title>
        <authorList>
            <person name="Tortoli E."/>
            <person name="Trovato A."/>
            <person name="Cirillo D.M."/>
        </authorList>
    </citation>
    <scope>NUCLEOTIDE SEQUENCE [LARGE SCALE GENOMIC DNA]</scope>
    <source>
        <strain evidence="2 3">RW6</strain>
    </source>
</reference>
<dbReference type="OrthoDB" id="5126540at2"/>
<dbReference type="AlphaFoldDB" id="A0A1X0A0I5"/>
<evidence type="ECO:0000313" key="2">
    <source>
        <dbReference type="EMBL" id="ORA23388.1"/>
    </source>
</evidence>
<comment type="caution">
    <text evidence="2">The sequence shown here is derived from an EMBL/GenBank/DDBJ whole genome shotgun (WGS) entry which is preliminary data.</text>
</comment>
<dbReference type="Proteomes" id="UP000192448">
    <property type="component" value="Unassembled WGS sequence"/>
</dbReference>
<dbReference type="EMBL" id="MVHF01000062">
    <property type="protein sequence ID" value="ORA23388.1"/>
    <property type="molecule type" value="Genomic_DNA"/>
</dbReference>
<sequence>MSLASSIADAISTATADYQPDDMIDVLGLLVSNLPAIIAAIAGCSALVVAIRGQRKGKERWEGDRKVLNDVKVNTEAVRDEVKNEHIDDNLRHQLDRVEAAQKLAAAEQKRTNEQFAEMNRRQAEMNQRQADMRSRQIEHGRDINGLREDVGAVRDDMGGLRGELRDDRTNLREFKAGVNGFIKRVHPGEDPL</sequence>